<gene>
    <name evidence="1" type="ORF">MHBO_003306</name>
</gene>
<comment type="caution">
    <text evidence="1">The sequence shown here is derived from an EMBL/GenBank/DDBJ whole genome shotgun (WGS) entry which is preliminary data.</text>
</comment>
<accession>A0ABV2AQ30</accession>
<sequence>QNRYLHQVNGNVSSFKLSVPSDRMIPFQFRVESGIRDIESCYLMKADGTQFKELISESNLKIKITSFNGFDVISCDGKSAFSDDLPYGGPYYLKRSNGYNVWYSELFYVDAYQDLSKMLKIETNCDNDLGDAIFQDGFSFWCYFKTDLGTPSYEYIEDGIKKDGIFLPVKQLVRKEYKFTTYVPEFLCDALNAMR</sequence>
<evidence type="ECO:0000313" key="2">
    <source>
        <dbReference type="Proteomes" id="UP001439008"/>
    </source>
</evidence>
<reference evidence="1 2" key="1">
    <citation type="journal article" date="2024" name="BMC Biol.">
        <title>Comparative genomics of Ascetosporea gives new insight into the evolutionary basis for animal parasitism in Rhizaria.</title>
        <authorList>
            <person name="Hiltunen Thoren M."/>
            <person name="Onut-Brannstrom I."/>
            <person name="Alfjorden A."/>
            <person name="Peckova H."/>
            <person name="Swords F."/>
            <person name="Hooper C."/>
            <person name="Holzer A.S."/>
            <person name="Bass D."/>
            <person name="Burki F."/>
        </authorList>
    </citation>
    <scope>NUCLEOTIDE SEQUENCE [LARGE SCALE GENOMIC DNA]</scope>
    <source>
        <strain evidence="1">20-A016</strain>
    </source>
</reference>
<name>A0ABV2AQ30_9EUKA</name>
<feature type="non-terminal residue" evidence="1">
    <location>
        <position position="195"/>
    </location>
</feature>
<protein>
    <submittedName>
        <fullName evidence="1">Uncharacterized protein</fullName>
    </submittedName>
</protein>
<organism evidence="1 2">
    <name type="scientific">Bonamia ostreae</name>
    <dbReference type="NCBI Taxonomy" id="126728"/>
    <lineage>
        <taxon>Eukaryota</taxon>
        <taxon>Sar</taxon>
        <taxon>Rhizaria</taxon>
        <taxon>Endomyxa</taxon>
        <taxon>Ascetosporea</taxon>
        <taxon>Haplosporida</taxon>
        <taxon>Bonamia</taxon>
    </lineage>
</organism>
<evidence type="ECO:0000313" key="1">
    <source>
        <dbReference type="EMBL" id="MES1921775.1"/>
    </source>
</evidence>
<dbReference type="EMBL" id="JBDODL010001750">
    <property type="protein sequence ID" value="MES1921775.1"/>
    <property type="molecule type" value="Genomic_DNA"/>
</dbReference>
<proteinExistence type="predicted"/>
<keyword evidence="2" id="KW-1185">Reference proteome</keyword>
<dbReference type="Proteomes" id="UP001439008">
    <property type="component" value="Unassembled WGS sequence"/>
</dbReference>
<feature type="non-terminal residue" evidence="1">
    <location>
        <position position="1"/>
    </location>
</feature>